<accession>A0A097SQ89</accession>
<organism evidence="2">
    <name type="scientific">Rhodococcus sp. NS1</name>
    <dbReference type="NCBI Taxonomy" id="402236"/>
    <lineage>
        <taxon>Bacteria</taxon>
        <taxon>Bacillati</taxon>
        <taxon>Actinomycetota</taxon>
        <taxon>Actinomycetes</taxon>
        <taxon>Mycobacteriales</taxon>
        <taxon>Nocardiaceae</taxon>
        <taxon>Rhodococcus</taxon>
    </lineage>
</organism>
<gene>
    <name evidence="2" type="ORF">LRS1606.253</name>
</gene>
<protein>
    <submittedName>
        <fullName evidence="2">Uncharacterized protein</fullName>
    </submittedName>
</protein>
<geneLocation type="plasmid" evidence="2">
    <name>pNSL1</name>
</geneLocation>
<name>A0A097SQ89_9NOCA</name>
<reference evidence="2" key="1">
    <citation type="submission" date="2014-03" db="EMBL/GenBank/DDBJ databases">
        <authorList>
            <person name="Zhang G."/>
            <person name="Zhu L."/>
            <person name="Fang P."/>
        </authorList>
    </citation>
    <scope>NUCLEOTIDE SEQUENCE</scope>
    <source>
        <strain evidence="2">NS1</strain>
        <plasmid evidence="2">pNSL1</plasmid>
    </source>
</reference>
<feature type="region of interest" description="Disordered" evidence="1">
    <location>
        <begin position="58"/>
        <end position="86"/>
    </location>
</feature>
<sequence>MKPARRAETVSLPMLRHVRLHRSPHGRLQEVTPRAPPVLAYLHVCTYADRRLENEAQNQHPPWAFRRSESAVTSHPGSANPCHRPEKSPPLCAVAAALPQHPLCSVGLLHFFTKTVSRGTHNELTFPVGDRAMCAREPHTSNRTRAPSTPNRDQATGRFSRVTVDAQAVGDVAAHYWATMAAQPPPYGCNAVQLCTPSLTSGRNTCTIAETSGGHQEASMHTAALSPAKDDGARRRRPPLSEPETAASASQVLTFTAFPRPSPSSPSHTHGVRPTGTVSVGRHVTTASRTLRMSSRIKATAESQEGPT</sequence>
<proteinExistence type="predicted"/>
<evidence type="ECO:0000256" key="1">
    <source>
        <dbReference type="SAM" id="MobiDB-lite"/>
    </source>
</evidence>
<dbReference type="AlphaFoldDB" id="A0A097SQ89"/>
<keyword evidence="2" id="KW-0614">Plasmid</keyword>
<dbReference type="EMBL" id="KJ605395">
    <property type="protein sequence ID" value="AIU93687.1"/>
    <property type="molecule type" value="Genomic_DNA"/>
</dbReference>
<evidence type="ECO:0000313" key="2">
    <source>
        <dbReference type="EMBL" id="AIU93687.1"/>
    </source>
</evidence>
<feature type="region of interest" description="Disordered" evidence="1">
    <location>
        <begin position="211"/>
        <end position="308"/>
    </location>
</feature>